<organism evidence="2 3">
    <name type="scientific">Rhipicephalus microplus</name>
    <name type="common">Cattle tick</name>
    <name type="synonym">Boophilus microplus</name>
    <dbReference type="NCBI Taxonomy" id="6941"/>
    <lineage>
        <taxon>Eukaryota</taxon>
        <taxon>Metazoa</taxon>
        <taxon>Ecdysozoa</taxon>
        <taxon>Arthropoda</taxon>
        <taxon>Chelicerata</taxon>
        <taxon>Arachnida</taxon>
        <taxon>Acari</taxon>
        <taxon>Parasitiformes</taxon>
        <taxon>Ixodida</taxon>
        <taxon>Ixodoidea</taxon>
        <taxon>Ixodidae</taxon>
        <taxon>Rhipicephalinae</taxon>
        <taxon>Rhipicephalus</taxon>
        <taxon>Boophilus</taxon>
    </lineage>
</organism>
<keyword evidence="3" id="KW-1185">Reference proteome</keyword>
<protein>
    <recommendedName>
        <fullName evidence="4">Sprouty</fullName>
    </recommendedName>
</protein>
<dbReference type="OrthoDB" id="10038884at2759"/>
<dbReference type="AlphaFoldDB" id="A0A9J6DUL7"/>
<dbReference type="PANTHER" id="PTHR12365:SF7">
    <property type="entry name" value="PROTEIN SPROUTY"/>
    <property type="match status" value="1"/>
</dbReference>
<evidence type="ECO:0000313" key="3">
    <source>
        <dbReference type="Proteomes" id="UP000821866"/>
    </source>
</evidence>
<name>A0A9J6DUL7_RHIMP</name>
<evidence type="ECO:0000313" key="2">
    <source>
        <dbReference type="EMBL" id="KAH8025678.1"/>
    </source>
</evidence>
<dbReference type="EMBL" id="JABSTU010000007">
    <property type="protein sequence ID" value="KAH8025678.1"/>
    <property type="molecule type" value="Genomic_DNA"/>
</dbReference>
<dbReference type="GO" id="GO:0040037">
    <property type="term" value="P:negative regulation of fibroblast growth factor receptor signaling pathway"/>
    <property type="evidence" value="ECO:0007669"/>
    <property type="project" value="TreeGrafter"/>
</dbReference>
<dbReference type="Proteomes" id="UP000821866">
    <property type="component" value="Unassembled WGS sequence"/>
</dbReference>
<dbReference type="InterPro" id="IPR007875">
    <property type="entry name" value="Sprouty"/>
</dbReference>
<gene>
    <name evidence="2" type="ORF">HPB51_010762</name>
</gene>
<accession>A0A9J6DUL7</accession>
<evidence type="ECO:0000256" key="1">
    <source>
        <dbReference type="ARBA" id="ARBA00010964"/>
    </source>
</evidence>
<dbReference type="PROSITE" id="PS51227">
    <property type="entry name" value="SPR"/>
    <property type="match status" value="1"/>
</dbReference>
<dbReference type="GO" id="GO:0048513">
    <property type="term" value="P:animal organ development"/>
    <property type="evidence" value="ECO:0007669"/>
    <property type="project" value="TreeGrafter"/>
</dbReference>
<dbReference type="Pfam" id="PF05210">
    <property type="entry name" value="Sprouty"/>
    <property type="match status" value="1"/>
</dbReference>
<reference evidence="2" key="2">
    <citation type="submission" date="2021-09" db="EMBL/GenBank/DDBJ databases">
        <authorList>
            <person name="Jia N."/>
            <person name="Wang J."/>
            <person name="Shi W."/>
            <person name="Du L."/>
            <person name="Sun Y."/>
            <person name="Zhan W."/>
            <person name="Jiang J."/>
            <person name="Wang Q."/>
            <person name="Zhang B."/>
            <person name="Ji P."/>
            <person name="Sakyi L.B."/>
            <person name="Cui X."/>
            <person name="Yuan T."/>
            <person name="Jiang B."/>
            <person name="Yang W."/>
            <person name="Lam T.T.-Y."/>
            <person name="Chang Q."/>
            <person name="Ding S."/>
            <person name="Wang X."/>
            <person name="Zhu J."/>
            <person name="Ruan X."/>
            <person name="Zhao L."/>
            <person name="Wei J."/>
            <person name="Que T."/>
            <person name="Du C."/>
            <person name="Cheng J."/>
            <person name="Dai P."/>
            <person name="Han X."/>
            <person name="Huang E."/>
            <person name="Gao Y."/>
            <person name="Liu J."/>
            <person name="Shao H."/>
            <person name="Ye R."/>
            <person name="Li L."/>
            <person name="Wei W."/>
            <person name="Wang X."/>
            <person name="Wang C."/>
            <person name="Huo Q."/>
            <person name="Li W."/>
            <person name="Guo W."/>
            <person name="Chen H."/>
            <person name="Chen S."/>
            <person name="Zhou L."/>
            <person name="Zhou L."/>
            <person name="Ni X."/>
            <person name="Tian J."/>
            <person name="Zhou Y."/>
            <person name="Sheng Y."/>
            <person name="Liu T."/>
            <person name="Pan Y."/>
            <person name="Xia L."/>
            <person name="Li J."/>
            <person name="Zhao F."/>
            <person name="Cao W."/>
        </authorList>
    </citation>
    <scope>NUCLEOTIDE SEQUENCE</scope>
    <source>
        <strain evidence="2">Rmic-2018</strain>
        <tissue evidence="2">Larvae</tissue>
    </source>
</reference>
<comment type="caution">
    <text evidence="2">The sequence shown here is derived from an EMBL/GenBank/DDBJ whole genome shotgun (WGS) entry which is preliminary data.</text>
</comment>
<dbReference type="GO" id="GO:0016020">
    <property type="term" value="C:membrane"/>
    <property type="evidence" value="ECO:0007669"/>
    <property type="project" value="InterPro"/>
</dbReference>
<evidence type="ECO:0008006" key="4">
    <source>
        <dbReference type="Google" id="ProtNLM"/>
    </source>
</evidence>
<dbReference type="VEuPathDB" id="VectorBase:LOC119170021"/>
<dbReference type="GO" id="GO:0046580">
    <property type="term" value="P:negative regulation of Ras protein signal transduction"/>
    <property type="evidence" value="ECO:0007669"/>
    <property type="project" value="TreeGrafter"/>
</dbReference>
<dbReference type="InterPro" id="IPR051192">
    <property type="entry name" value="Sprouty_domain"/>
</dbReference>
<reference evidence="2" key="1">
    <citation type="journal article" date="2020" name="Cell">
        <title>Large-Scale Comparative Analyses of Tick Genomes Elucidate Their Genetic Diversity and Vector Capacities.</title>
        <authorList>
            <consortium name="Tick Genome and Microbiome Consortium (TIGMIC)"/>
            <person name="Jia N."/>
            <person name="Wang J."/>
            <person name="Shi W."/>
            <person name="Du L."/>
            <person name="Sun Y."/>
            <person name="Zhan W."/>
            <person name="Jiang J.F."/>
            <person name="Wang Q."/>
            <person name="Zhang B."/>
            <person name="Ji P."/>
            <person name="Bell-Sakyi L."/>
            <person name="Cui X.M."/>
            <person name="Yuan T.T."/>
            <person name="Jiang B.G."/>
            <person name="Yang W.F."/>
            <person name="Lam T.T."/>
            <person name="Chang Q.C."/>
            <person name="Ding S.J."/>
            <person name="Wang X.J."/>
            <person name="Zhu J.G."/>
            <person name="Ruan X.D."/>
            <person name="Zhao L."/>
            <person name="Wei J.T."/>
            <person name="Ye R.Z."/>
            <person name="Que T.C."/>
            <person name="Du C.H."/>
            <person name="Zhou Y.H."/>
            <person name="Cheng J.X."/>
            <person name="Dai P.F."/>
            <person name="Guo W.B."/>
            <person name="Han X.H."/>
            <person name="Huang E.J."/>
            <person name="Li L.F."/>
            <person name="Wei W."/>
            <person name="Gao Y.C."/>
            <person name="Liu J.Z."/>
            <person name="Shao H.Z."/>
            <person name="Wang X."/>
            <person name="Wang C.C."/>
            <person name="Yang T.C."/>
            <person name="Huo Q.B."/>
            <person name="Li W."/>
            <person name="Chen H.Y."/>
            <person name="Chen S.E."/>
            <person name="Zhou L.G."/>
            <person name="Ni X.B."/>
            <person name="Tian J.H."/>
            <person name="Sheng Y."/>
            <person name="Liu T."/>
            <person name="Pan Y.S."/>
            <person name="Xia L.Y."/>
            <person name="Li J."/>
            <person name="Zhao F."/>
            <person name="Cao W.C."/>
        </authorList>
    </citation>
    <scope>NUCLEOTIDE SEQUENCE</scope>
    <source>
        <strain evidence="2">Rmic-2018</strain>
    </source>
</reference>
<proteinExistence type="inferred from homology"/>
<dbReference type="GO" id="GO:0005829">
    <property type="term" value="C:cytosol"/>
    <property type="evidence" value="ECO:0007669"/>
    <property type="project" value="TreeGrafter"/>
</dbReference>
<dbReference type="PANTHER" id="PTHR12365">
    <property type="entry name" value="SPROUTY"/>
    <property type="match status" value="1"/>
</dbReference>
<sequence>MARSGSRELISLGQPRPGVARRQNEYIETPLRSKDAAAAAVVAQQPAAKKVAAAGHEDSIICGRCGRCRCDACQGPRPLPSRWVCGDKVHCSAGALVDYCSCVCCAKGLFYHWAKDYDLDTDVSCADQPCSCAPHRRCARWACLGLLSLLLPCLCLYWPLRGCVKLCELGYAACARSGCRCERQHAEEAAGSRTLLQPQELLRR</sequence>
<comment type="similarity">
    <text evidence="1">Belongs to the sprouty family.</text>
</comment>
<dbReference type="OMA" id="PSRWVCG"/>